<evidence type="ECO:0000256" key="9">
    <source>
        <dbReference type="PIRSR" id="PIRSR601088-3"/>
    </source>
</evidence>
<organism evidence="13 14">
    <name type="scientific">Georgenia soli</name>
    <dbReference type="NCBI Taxonomy" id="638953"/>
    <lineage>
        <taxon>Bacteria</taxon>
        <taxon>Bacillati</taxon>
        <taxon>Actinomycetota</taxon>
        <taxon>Actinomycetes</taxon>
        <taxon>Micrococcales</taxon>
        <taxon>Bogoriellaceae</taxon>
        <taxon>Georgenia</taxon>
    </lineage>
</organism>
<evidence type="ECO:0000256" key="11">
    <source>
        <dbReference type="RuleBase" id="RU361152"/>
    </source>
</evidence>
<reference evidence="13 14" key="1">
    <citation type="submission" date="2017-10" db="EMBL/GenBank/DDBJ databases">
        <title>Sequencing the genomes of 1000 actinobacteria strains.</title>
        <authorList>
            <person name="Klenk H.-P."/>
        </authorList>
    </citation>
    <scope>NUCLEOTIDE SEQUENCE [LARGE SCALE GENOMIC DNA]</scope>
    <source>
        <strain evidence="13 14">DSM 21838</strain>
    </source>
</reference>
<evidence type="ECO:0000256" key="1">
    <source>
        <dbReference type="ARBA" id="ARBA00010141"/>
    </source>
</evidence>
<proteinExistence type="inferred from homology"/>
<keyword evidence="3 11" id="KW-0378">Hydrolase</keyword>
<dbReference type="SUPFAM" id="SSF56327">
    <property type="entry name" value="LDH C-terminal domain-like"/>
    <property type="match status" value="1"/>
</dbReference>
<feature type="binding site" evidence="9">
    <location>
        <position position="176"/>
    </location>
    <ligand>
        <name>Mn(2+)</name>
        <dbReference type="ChEBI" id="CHEBI:29035"/>
    </ligand>
</feature>
<evidence type="ECO:0000256" key="8">
    <source>
        <dbReference type="PIRSR" id="PIRSR601088-2"/>
    </source>
</evidence>
<dbReference type="Pfam" id="PF02056">
    <property type="entry name" value="Glyco_hydro_4"/>
    <property type="match status" value="1"/>
</dbReference>
<keyword evidence="4 11" id="KW-0520">NAD</keyword>
<keyword evidence="9" id="KW-0533">Nickel</keyword>
<keyword evidence="5 9" id="KW-0464">Manganese</keyword>
<sequence length="457" mass="48498">MGQVILTILGGGGFRVPLVYEAVAAARDRVPVDEVVLLDDDPDRLAVMADVLRQVGGHGQAAGGAYTAGAPRVRATTDLDEALTGADVIFSAVRVGGTAGRTRDERVALGEGLLGQETVGPGGLAYALRTVPEVDRIAARIAELAPRAWTISFTNPASIVTEAMRARLGDRVVGICDTPISLVRRALRAVGLDARAFDRGDVTIDYAGLNHLGWLRGIRAGGEDLLPALLADDAALGGLEEARLMGAGWLRALRAVPNEYLYYYDFTREAVAGIAAQESTRGEFLLGQQARFYEAAAAEPGRAAELWRTALAEREATYMATEREAQQAGERAEEDLGGGYHEVAVDLMAALLGGEEHRMILDVANTGADGQPLVAGLPADAVVEVPVHVDGEGVHPLPVERPLEPAMLARVQAVKASERLVIEAARTRSPQTAWLAFGMHPLVDSAEVARRLVDAYL</sequence>
<dbReference type="GO" id="GO:0004553">
    <property type="term" value="F:hydrolase activity, hydrolyzing O-glycosyl compounds"/>
    <property type="evidence" value="ECO:0007669"/>
    <property type="project" value="InterPro"/>
</dbReference>
<evidence type="ECO:0000259" key="12">
    <source>
        <dbReference type="Pfam" id="PF11975"/>
    </source>
</evidence>
<dbReference type="SUPFAM" id="SSF51735">
    <property type="entry name" value="NAD(P)-binding Rossmann-fold domains"/>
    <property type="match status" value="1"/>
</dbReference>
<evidence type="ECO:0000256" key="2">
    <source>
        <dbReference type="ARBA" id="ARBA00022723"/>
    </source>
</evidence>
<dbReference type="EMBL" id="PDJI01000004">
    <property type="protein sequence ID" value="PFG38537.1"/>
    <property type="molecule type" value="Genomic_DNA"/>
</dbReference>
<dbReference type="GO" id="GO:0016616">
    <property type="term" value="F:oxidoreductase activity, acting on the CH-OH group of donors, NAD or NADP as acceptor"/>
    <property type="evidence" value="ECO:0007669"/>
    <property type="project" value="InterPro"/>
</dbReference>
<dbReference type="InterPro" id="IPR001088">
    <property type="entry name" value="Glyco_hydro_4"/>
</dbReference>
<feature type="active site" description="Proton acceptor" evidence="7">
    <location>
        <position position="260"/>
    </location>
</feature>
<dbReference type="InterPro" id="IPR036291">
    <property type="entry name" value="NAD(P)-bd_dom_sf"/>
</dbReference>
<keyword evidence="9" id="KW-0170">Cobalt</keyword>
<evidence type="ECO:0000256" key="7">
    <source>
        <dbReference type="PIRSR" id="PIRSR601088-1"/>
    </source>
</evidence>
<feature type="domain" description="Glycosyl hydrolase family 4 C-terminal" evidence="12">
    <location>
        <begin position="206"/>
        <end position="443"/>
    </location>
</feature>
<dbReference type="GO" id="GO:0046872">
    <property type="term" value="F:metal ion binding"/>
    <property type="evidence" value="ECO:0007669"/>
    <property type="project" value="UniProtKB-KW"/>
</dbReference>
<dbReference type="PANTHER" id="PTHR32092">
    <property type="entry name" value="6-PHOSPHO-BETA-GLUCOSIDASE-RELATED"/>
    <property type="match status" value="1"/>
</dbReference>
<comment type="similarity">
    <text evidence="1 11">Belongs to the glycosyl hydrolase 4 family.</text>
</comment>
<feature type="binding site" evidence="9">
    <location>
        <position position="211"/>
    </location>
    <ligand>
        <name>Mn(2+)</name>
        <dbReference type="ChEBI" id="CHEBI:29035"/>
    </ligand>
</feature>
<dbReference type="Pfam" id="PF11975">
    <property type="entry name" value="Glyco_hydro_4C"/>
    <property type="match status" value="1"/>
</dbReference>
<keyword evidence="6 11" id="KW-0326">Glycosidase</keyword>
<gene>
    <name evidence="13" type="ORF">ATJ97_1016</name>
</gene>
<evidence type="ECO:0000256" key="3">
    <source>
        <dbReference type="ARBA" id="ARBA00022801"/>
    </source>
</evidence>
<evidence type="ECO:0000256" key="6">
    <source>
        <dbReference type="ARBA" id="ARBA00023295"/>
    </source>
</evidence>
<feature type="site" description="Increases basicity of active site Tyr" evidence="10">
    <location>
        <position position="117"/>
    </location>
</feature>
<evidence type="ECO:0000256" key="10">
    <source>
        <dbReference type="PIRSR" id="PIRSR601088-4"/>
    </source>
</evidence>
<comment type="cofactor">
    <cofactor evidence="11">
        <name>NAD(+)</name>
        <dbReference type="ChEBI" id="CHEBI:57540"/>
    </cofactor>
    <text evidence="11">Binds 1 NAD(+) per subunit.</text>
</comment>
<dbReference type="PRINTS" id="PR00732">
    <property type="entry name" value="GLHYDRLASE4"/>
</dbReference>
<name>A0A2A9EHJ3_9MICO</name>
<comment type="caution">
    <text evidence="13">The sequence shown here is derived from an EMBL/GenBank/DDBJ whole genome shotgun (WGS) entry which is preliminary data.</text>
</comment>
<dbReference type="Gene3D" id="3.40.50.720">
    <property type="entry name" value="NAD(P)-binding Rossmann-like Domain"/>
    <property type="match status" value="1"/>
</dbReference>
<keyword evidence="2 9" id="KW-0479">Metal-binding</keyword>
<accession>A0A2A9EHJ3</accession>
<evidence type="ECO:0000256" key="4">
    <source>
        <dbReference type="ARBA" id="ARBA00023027"/>
    </source>
</evidence>
<dbReference type="Gene3D" id="3.90.110.10">
    <property type="entry name" value="Lactate dehydrogenase/glycoside hydrolase, family 4, C-terminal"/>
    <property type="match status" value="1"/>
</dbReference>
<dbReference type="PANTHER" id="PTHR32092:SF5">
    <property type="entry name" value="6-PHOSPHO-BETA-GLUCOSIDASE"/>
    <property type="match status" value="1"/>
</dbReference>
<protein>
    <submittedName>
        <fullName evidence="13">6-phospho-beta-glucosidase</fullName>
    </submittedName>
</protein>
<feature type="active site" description="Proton donor" evidence="7">
    <location>
        <position position="177"/>
    </location>
</feature>
<feature type="binding site" evidence="8">
    <location>
        <position position="302"/>
    </location>
    <ligand>
        <name>substrate</name>
    </ligand>
</feature>
<feature type="binding site" evidence="8">
    <location>
        <position position="155"/>
    </location>
    <ligand>
        <name>substrate</name>
    </ligand>
</feature>
<keyword evidence="14" id="KW-1185">Reference proteome</keyword>
<dbReference type="AlphaFoldDB" id="A0A2A9EHJ3"/>
<evidence type="ECO:0000313" key="13">
    <source>
        <dbReference type="EMBL" id="PFG38537.1"/>
    </source>
</evidence>
<dbReference type="InterPro" id="IPR022616">
    <property type="entry name" value="Glyco_hydro_4_C"/>
</dbReference>
<evidence type="ECO:0000256" key="5">
    <source>
        <dbReference type="ARBA" id="ARBA00023211"/>
    </source>
</evidence>
<dbReference type="InterPro" id="IPR015955">
    <property type="entry name" value="Lactate_DH/Glyco_Ohase_4_C"/>
</dbReference>
<dbReference type="Proteomes" id="UP000222106">
    <property type="component" value="Unassembled WGS sequence"/>
</dbReference>
<feature type="binding site" evidence="8">
    <location>
        <position position="101"/>
    </location>
    <ligand>
        <name>substrate</name>
    </ligand>
</feature>
<dbReference type="GO" id="GO:0005975">
    <property type="term" value="P:carbohydrate metabolic process"/>
    <property type="evidence" value="ECO:0007669"/>
    <property type="project" value="InterPro"/>
</dbReference>
<keyword evidence="9" id="KW-0408">Iron</keyword>
<evidence type="ECO:0000313" key="14">
    <source>
        <dbReference type="Proteomes" id="UP000222106"/>
    </source>
</evidence>